<keyword evidence="5 12" id="KW-0732">Signal</keyword>
<comment type="caution">
    <text evidence="15">The sequence shown here is derived from an EMBL/GenBank/DDBJ whole genome shotgun (WGS) entry which is preliminary data.</text>
</comment>
<name>A0A4Q7EBW1_9GAMM</name>
<keyword evidence="2 9" id="KW-0813">Transport</keyword>
<evidence type="ECO:0000256" key="5">
    <source>
        <dbReference type="ARBA" id="ARBA00022729"/>
    </source>
</evidence>
<dbReference type="InterPro" id="IPR000531">
    <property type="entry name" value="Beta-barrel_TonB"/>
</dbReference>
<evidence type="ECO:0000256" key="7">
    <source>
        <dbReference type="ARBA" id="ARBA00023136"/>
    </source>
</evidence>
<evidence type="ECO:0000256" key="3">
    <source>
        <dbReference type="ARBA" id="ARBA00022452"/>
    </source>
</evidence>
<evidence type="ECO:0000256" key="9">
    <source>
        <dbReference type="PROSITE-ProRule" id="PRU01360"/>
    </source>
</evidence>
<dbReference type="Gene3D" id="2.40.170.20">
    <property type="entry name" value="TonB-dependent receptor, beta-barrel domain"/>
    <property type="match status" value="1"/>
</dbReference>
<organism evidence="15 16">
    <name type="scientific">Pseudoalteromonas rubra</name>
    <dbReference type="NCBI Taxonomy" id="43658"/>
    <lineage>
        <taxon>Bacteria</taxon>
        <taxon>Pseudomonadati</taxon>
        <taxon>Pseudomonadota</taxon>
        <taxon>Gammaproteobacteria</taxon>
        <taxon>Alteromonadales</taxon>
        <taxon>Pseudoalteromonadaceae</taxon>
        <taxon>Pseudoalteromonas</taxon>
    </lineage>
</organism>
<evidence type="ECO:0000256" key="4">
    <source>
        <dbReference type="ARBA" id="ARBA00022692"/>
    </source>
</evidence>
<dbReference type="PANTHER" id="PTHR47234:SF2">
    <property type="entry name" value="TONB-DEPENDENT RECEPTOR"/>
    <property type="match status" value="1"/>
</dbReference>
<dbReference type="Pfam" id="PF00593">
    <property type="entry name" value="TonB_dep_Rec_b-barrel"/>
    <property type="match status" value="1"/>
</dbReference>
<keyword evidence="7 9" id="KW-0472">Membrane</keyword>
<evidence type="ECO:0000256" key="12">
    <source>
        <dbReference type="SAM" id="SignalP"/>
    </source>
</evidence>
<evidence type="ECO:0000256" key="11">
    <source>
        <dbReference type="RuleBase" id="RU003357"/>
    </source>
</evidence>
<feature type="domain" description="TonB-dependent receptor plug" evidence="14">
    <location>
        <begin position="58"/>
        <end position="176"/>
    </location>
</feature>
<dbReference type="GO" id="GO:0009279">
    <property type="term" value="C:cell outer membrane"/>
    <property type="evidence" value="ECO:0007669"/>
    <property type="project" value="UniProtKB-SubCell"/>
</dbReference>
<dbReference type="PROSITE" id="PS00430">
    <property type="entry name" value="TONB_DEPENDENT_REC_1"/>
    <property type="match status" value="1"/>
</dbReference>
<dbReference type="PROSITE" id="PS52016">
    <property type="entry name" value="TONB_DEPENDENT_REC_3"/>
    <property type="match status" value="1"/>
</dbReference>
<dbReference type="InterPro" id="IPR012910">
    <property type="entry name" value="Plug_dom"/>
</dbReference>
<comment type="subcellular location">
    <subcellularLocation>
        <location evidence="1 9">Cell outer membrane</location>
        <topology evidence="1 9">Multi-pass membrane protein</topology>
    </subcellularLocation>
</comment>
<keyword evidence="15" id="KW-0675">Receptor</keyword>
<evidence type="ECO:0000256" key="10">
    <source>
        <dbReference type="PROSITE-ProRule" id="PRU10143"/>
    </source>
</evidence>
<evidence type="ECO:0000259" key="13">
    <source>
        <dbReference type="Pfam" id="PF00593"/>
    </source>
</evidence>
<evidence type="ECO:0000256" key="2">
    <source>
        <dbReference type="ARBA" id="ARBA00022448"/>
    </source>
</evidence>
<keyword evidence="4 9" id="KW-0812">Transmembrane</keyword>
<dbReference type="Proteomes" id="UP000292345">
    <property type="component" value="Unassembled WGS sequence"/>
</dbReference>
<evidence type="ECO:0000313" key="15">
    <source>
        <dbReference type="EMBL" id="RZM80196.1"/>
    </source>
</evidence>
<dbReference type="EMBL" id="PPUZ01000034">
    <property type="protein sequence ID" value="RZM80196.1"/>
    <property type="molecule type" value="Genomic_DNA"/>
</dbReference>
<evidence type="ECO:0000256" key="1">
    <source>
        <dbReference type="ARBA" id="ARBA00004571"/>
    </source>
</evidence>
<evidence type="ECO:0000313" key="16">
    <source>
        <dbReference type="Proteomes" id="UP000292345"/>
    </source>
</evidence>
<dbReference type="PANTHER" id="PTHR47234">
    <property type="match status" value="1"/>
</dbReference>
<gene>
    <name evidence="15" type="ORF">C3B51_12955</name>
</gene>
<keyword evidence="6 10" id="KW-0798">TonB box</keyword>
<feature type="chain" id="PRO_5020391298" evidence="12">
    <location>
        <begin position="28"/>
        <end position="878"/>
    </location>
</feature>
<dbReference type="AlphaFoldDB" id="A0A4Q7EBW1"/>
<evidence type="ECO:0000256" key="6">
    <source>
        <dbReference type="ARBA" id="ARBA00023077"/>
    </source>
</evidence>
<dbReference type="Pfam" id="PF07715">
    <property type="entry name" value="Plug"/>
    <property type="match status" value="1"/>
</dbReference>
<evidence type="ECO:0000256" key="8">
    <source>
        <dbReference type="ARBA" id="ARBA00023237"/>
    </source>
</evidence>
<dbReference type="SUPFAM" id="SSF56935">
    <property type="entry name" value="Porins"/>
    <property type="match status" value="1"/>
</dbReference>
<comment type="similarity">
    <text evidence="9 11">Belongs to the TonB-dependent receptor family.</text>
</comment>
<protein>
    <submittedName>
        <fullName evidence="15">TonB-dependent receptor</fullName>
    </submittedName>
</protein>
<feature type="domain" description="TonB-dependent receptor-like beta-barrel" evidence="13">
    <location>
        <begin position="368"/>
        <end position="823"/>
    </location>
</feature>
<feature type="short sequence motif" description="TonB box" evidence="10">
    <location>
        <begin position="43"/>
        <end position="49"/>
    </location>
</feature>
<feature type="signal peptide" evidence="12">
    <location>
        <begin position="1"/>
        <end position="27"/>
    </location>
</feature>
<sequence length="878" mass="95561">MCNSSLRAQSLLLRTLPLLLCPALVVAETPTNAQSNDQSAIETITVTGSRIKRSIQSESASPISSTELSDLTDIGANNVRDLIEVLPFNAGSQNNSDNLSQNFTAGTSNVNLRGLGVSSTLVLLNGIRQVTSAVVTDQGASFVDTASLVPTLAIKRVEILKDGASAIYGSDAVAGVVNFITRDDLEGSELQYEYRTRWSEGDQEDTKIDFAHGGYVGDTGHMLFAVSFLERSSLLLDEVDWLQPATSSFGNPGSFVIPSRADENNPNGLTVADPNCVANGGIFSEGSNGNSFCLFDFGPQITAVPNEDRLQAYARATRDWSDTTRLWAEFGYARNKITREVSPSFPVLNAPSVLASHPDNPYGEDIFFRGRPYGVGKPTEINYYDHTTSRFAFGGDGEITEGIYWQFSFVAAANDAILNPRDVITDNFQAALHGLGGIKCSGTTVAEAGQGECYYFNPFDPQDPDNELLRDFIIGDYLGDAESEMRVYEAVITGESLFEVGGGDVGYALGFQYRDESINNVYDSFTQQDSFAFLIGNQNFYGERDVKAVFAEVLVPLTVDLEIGAALRYEDYGEFGGDTTNPKVSFLWLASELFSFRGTYSTSFRAPSVHQLQGVQTNFANITDPEDRSTTFGGNRTVGDPNLVPETSQAVNLGLSFSLDELAVDLDYWDFSFEDVLTRESHQAVVNANPNDPSRVIRTSAGTISIVNTKFINAEAIDTSGLDISTTTIYRTDMGDFRPQLKASYLLSYDLMDASGNTSDGLGKLNRNTVGNPAPRLRGSIGMNWSDGEHSANIYFRHVASYENDVSGESISSFNTIDLQYSINLGDLVKEDSETRLIAGIVNATDEDPPYVSIAGSYDPRTGDPRGRRAYIKVQLSF</sequence>
<keyword evidence="3 9" id="KW-1134">Transmembrane beta strand</keyword>
<dbReference type="Gene3D" id="2.170.130.10">
    <property type="entry name" value="TonB-dependent receptor, plug domain"/>
    <property type="match status" value="1"/>
</dbReference>
<dbReference type="InterPro" id="IPR036942">
    <property type="entry name" value="Beta-barrel_TonB_sf"/>
</dbReference>
<dbReference type="InterPro" id="IPR037066">
    <property type="entry name" value="Plug_dom_sf"/>
</dbReference>
<dbReference type="InterPro" id="IPR010916">
    <property type="entry name" value="TonB_box_CS"/>
</dbReference>
<accession>A0A4Q7EBW1</accession>
<proteinExistence type="inferred from homology"/>
<dbReference type="InterPro" id="IPR039426">
    <property type="entry name" value="TonB-dep_rcpt-like"/>
</dbReference>
<evidence type="ECO:0000259" key="14">
    <source>
        <dbReference type="Pfam" id="PF07715"/>
    </source>
</evidence>
<keyword evidence="8 9" id="KW-0998">Cell outer membrane</keyword>
<reference evidence="15 16" key="1">
    <citation type="submission" date="2018-01" db="EMBL/GenBank/DDBJ databases">
        <title>Co-occurrence of chitin degradation, pigmentation and bioactivity in marine Pseudoalteromonas.</title>
        <authorList>
            <person name="Paulsen S."/>
            <person name="Gram L."/>
            <person name="Machado H."/>
        </authorList>
    </citation>
    <scope>NUCLEOTIDE SEQUENCE [LARGE SCALE GENOMIC DNA]</scope>
    <source>
        <strain evidence="15 16">S1946</strain>
    </source>
</reference>